<dbReference type="Pfam" id="PF04542">
    <property type="entry name" value="Sigma70_r2"/>
    <property type="match status" value="1"/>
</dbReference>
<dbReference type="PIRSF" id="PIRSF000767">
    <property type="entry name" value="RNA_pol_sigma_SigB/C/D"/>
    <property type="match status" value="1"/>
</dbReference>
<evidence type="ECO:0000256" key="5">
    <source>
        <dbReference type="ARBA" id="ARBA00023163"/>
    </source>
</evidence>
<organism evidence="10 11">
    <name type="scientific">Marchantia polymorpha subsp. ruderalis</name>
    <dbReference type="NCBI Taxonomy" id="1480154"/>
    <lineage>
        <taxon>Eukaryota</taxon>
        <taxon>Viridiplantae</taxon>
        <taxon>Streptophyta</taxon>
        <taxon>Embryophyta</taxon>
        <taxon>Marchantiophyta</taxon>
        <taxon>Marchantiopsida</taxon>
        <taxon>Marchantiidae</taxon>
        <taxon>Marchantiales</taxon>
        <taxon>Marchantiaceae</taxon>
        <taxon>Marchantia</taxon>
    </lineage>
</organism>
<dbReference type="InterPro" id="IPR014284">
    <property type="entry name" value="RNA_pol_sigma-70_dom"/>
</dbReference>
<dbReference type="NCBIfam" id="TIGR02937">
    <property type="entry name" value="sigma70-ECF"/>
    <property type="match status" value="1"/>
</dbReference>
<name>A0A176WFK0_MARPO</name>
<accession>A0A176WFK0</accession>
<keyword evidence="11" id="KW-1185">Reference proteome</keyword>
<dbReference type="InterPro" id="IPR000943">
    <property type="entry name" value="RNA_pol_sigma70"/>
</dbReference>
<dbReference type="InterPro" id="IPR007627">
    <property type="entry name" value="RNA_pol_sigma70_r2"/>
</dbReference>
<dbReference type="Gene3D" id="1.10.601.10">
    <property type="entry name" value="RNA Polymerase Primary Sigma Factor"/>
    <property type="match status" value="2"/>
</dbReference>
<feature type="region of interest" description="Disordered" evidence="7">
    <location>
        <begin position="334"/>
        <end position="358"/>
    </location>
</feature>
<comment type="subcellular location">
    <subcellularLocation>
        <location evidence="6">Plastid</location>
        <location evidence="6">Chloroplast</location>
    </subcellularLocation>
</comment>
<dbReference type="PRINTS" id="PR00046">
    <property type="entry name" value="SIGMA70FCT"/>
</dbReference>
<evidence type="ECO:0000256" key="2">
    <source>
        <dbReference type="ARBA" id="ARBA00023015"/>
    </source>
</evidence>
<dbReference type="InterPro" id="IPR007624">
    <property type="entry name" value="RNA_pol_sigma70_r3"/>
</dbReference>
<gene>
    <name evidence="10" type="ORF">AXG93_725s1020</name>
</gene>
<dbReference type="PANTHER" id="PTHR30603:SF47">
    <property type="entry name" value="RNA POLYMERASE SIGMA FACTOR SIGD, CHLOROPLASTIC"/>
    <property type="match status" value="1"/>
</dbReference>
<keyword evidence="6" id="KW-0934">Plastid</keyword>
<feature type="region of interest" description="Disordered" evidence="7">
    <location>
        <begin position="284"/>
        <end position="308"/>
    </location>
</feature>
<dbReference type="GO" id="GO:0009507">
    <property type="term" value="C:chloroplast"/>
    <property type="evidence" value="ECO:0007669"/>
    <property type="project" value="UniProtKB-SubCell"/>
</dbReference>
<dbReference type="FunFam" id="1.10.601.10:FF:000001">
    <property type="entry name" value="RNA polymerase sigma factor SigA"/>
    <property type="match status" value="1"/>
</dbReference>
<comment type="similarity">
    <text evidence="1 6">Belongs to the sigma-70 factor family.</text>
</comment>
<dbReference type="GO" id="GO:0003677">
    <property type="term" value="F:DNA binding"/>
    <property type="evidence" value="ECO:0007669"/>
    <property type="project" value="UniProtKB-KW"/>
</dbReference>
<evidence type="ECO:0000256" key="4">
    <source>
        <dbReference type="ARBA" id="ARBA00023125"/>
    </source>
</evidence>
<dbReference type="EMBL" id="LVLJ01001095">
    <property type="protein sequence ID" value="OAE31413.1"/>
    <property type="molecule type" value="Genomic_DNA"/>
</dbReference>
<dbReference type="InterPro" id="IPR050239">
    <property type="entry name" value="Sigma-70_RNA_pol_init_factors"/>
</dbReference>
<dbReference type="Proteomes" id="UP000077202">
    <property type="component" value="Unassembled WGS sequence"/>
</dbReference>
<dbReference type="InterPro" id="IPR016262">
    <property type="entry name" value="RNA_pol_sigma_SigB/C/D/F"/>
</dbReference>
<evidence type="ECO:0000259" key="8">
    <source>
        <dbReference type="PROSITE" id="PS00715"/>
    </source>
</evidence>
<sequence>MAVVATSELLRLHDSITCSPHASSRDGSSGKLPMLVAPEVYGDFAHFPLFFVSTFMLSLNHMSEFAGGVFELVGMQLPSFELSRKGVVKSLRRSSGTSRKRVTLKQQRAFGPNSSRFSVETTCAPSSISYSPCRRPSRLSAFDRIQNLPVTAASAGEKRTFLRQSIQANATIVTTESWVGSDEAVATAAAEEAMALARAAAKAARDAAAYAEAQALAESFDDFPTEQDLLLLERARLNEMAKGGSVLTMESADLLDVGADTEQITSLWKELNFAPSELDLGSNSGFTSEEAQAGRLCDDPQSSEYERDGRSYNIAVRSNRRRERLLKRERALVKADKAATAPPTTSKAKKSQPAYDPQDPVRAYLRDIGKTKLLTSSEEIELAEGIQDLLRVESVKNDLREQMGREPTLMEWAKAVGTERHSLESRIKSGQACKDRMVNSNLRLVVSIAKRYQGRGMTIQDLIQEGSMGLIRGAEKFDHTRGFKFSTYAHWWIRQAITRAIADQSRTIRLPVHVYELLSRITKAKSMLAAEHGRAPRDEEVAELVGLSIEKLKMVIKSARSPKSMEFPVGKNNDTTLGEVIPDKDIDSPEEAISKRLLKQDLDVVLHTLSPRERDVLRLRYGLDDGRMRTLEEIGNVFKVTRERIRQIEAKALRKLRQPSRNTALREYLDL</sequence>
<comment type="function">
    <text evidence="6">Sigma factors are initiation factors that promote the attachment of plastid-encoded RNA polymerase (PEP) to specific initiation sites and are then released.</text>
</comment>
<dbReference type="GO" id="GO:0016987">
    <property type="term" value="F:sigma factor activity"/>
    <property type="evidence" value="ECO:0007669"/>
    <property type="project" value="UniProtKB-UniRule"/>
</dbReference>
<dbReference type="PANTHER" id="PTHR30603">
    <property type="entry name" value="RNA POLYMERASE SIGMA FACTOR RPO"/>
    <property type="match status" value="1"/>
</dbReference>
<dbReference type="SUPFAM" id="SSF88946">
    <property type="entry name" value="Sigma2 domain of RNA polymerase sigma factors"/>
    <property type="match status" value="1"/>
</dbReference>
<dbReference type="CDD" id="cd06171">
    <property type="entry name" value="Sigma70_r4"/>
    <property type="match status" value="1"/>
</dbReference>
<keyword evidence="2 6" id="KW-0805">Transcription regulation</keyword>
<dbReference type="Pfam" id="PF00140">
    <property type="entry name" value="Sigma70_r1_2"/>
    <property type="match status" value="1"/>
</dbReference>
<dbReference type="InterPro" id="IPR017848">
    <property type="entry name" value="RNA_pol_sigma_RpoD/SigA_cyanob"/>
</dbReference>
<dbReference type="InterPro" id="IPR013324">
    <property type="entry name" value="RNA_pol_sigma_r3/r4-like"/>
</dbReference>
<keyword evidence="5 6" id="KW-0804">Transcription</keyword>
<evidence type="ECO:0000313" key="10">
    <source>
        <dbReference type="EMBL" id="OAE31413.1"/>
    </source>
</evidence>
<dbReference type="InterPro" id="IPR013325">
    <property type="entry name" value="RNA_pol_sigma_r2"/>
</dbReference>
<protein>
    <recommendedName>
        <fullName evidence="6">RNA polymerase sigma factor</fullName>
    </recommendedName>
</protein>
<comment type="caution">
    <text evidence="10">The sequence shown here is derived from an EMBL/GenBank/DDBJ whole genome shotgun (WGS) entry which is preliminary data.</text>
</comment>
<evidence type="ECO:0000256" key="3">
    <source>
        <dbReference type="ARBA" id="ARBA00023082"/>
    </source>
</evidence>
<evidence type="ECO:0000256" key="1">
    <source>
        <dbReference type="ARBA" id="ARBA00007788"/>
    </source>
</evidence>
<dbReference type="NCBIfam" id="TIGR02997">
    <property type="entry name" value="Sig70-cyanoRpoD"/>
    <property type="match status" value="1"/>
</dbReference>
<dbReference type="Pfam" id="PF04545">
    <property type="entry name" value="Sigma70_r4"/>
    <property type="match status" value="1"/>
</dbReference>
<dbReference type="PROSITE" id="PS00715">
    <property type="entry name" value="SIGMA70_1"/>
    <property type="match status" value="1"/>
</dbReference>
<evidence type="ECO:0000259" key="9">
    <source>
        <dbReference type="PROSITE" id="PS00716"/>
    </source>
</evidence>
<dbReference type="InterPro" id="IPR007630">
    <property type="entry name" value="RNA_pol_sigma70_r4"/>
</dbReference>
<dbReference type="Gene3D" id="1.10.10.10">
    <property type="entry name" value="Winged helix-like DNA-binding domain superfamily/Winged helix DNA-binding domain"/>
    <property type="match status" value="2"/>
</dbReference>
<dbReference type="PROSITE" id="PS00716">
    <property type="entry name" value="SIGMA70_2"/>
    <property type="match status" value="1"/>
</dbReference>
<evidence type="ECO:0000256" key="7">
    <source>
        <dbReference type="SAM" id="MobiDB-lite"/>
    </source>
</evidence>
<keyword evidence="3 6" id="KW-0731">Sigma factor</keyword>
<evidence type="ECO:0000313" key="11">
    <source>
        <dbReference type="Proteomes" id="UP000077202"/>
    </source>
</evidence>
<dbReference type="GO" id="GO:0006352">
    <property type="term" value="P:DNA-templated transcription initiation"/>
    <property type="evidence" value="ECO:0007669"/>
    <property type="project" value="UniProtKB-UniRule"/>
</dbReference>
<dbReference type="InterPro" id="IPR009042">
    <property type="entry name" value="RNA_pol_sigma70_r1_2"/>
</dbReference>
<keyword evidence="4 6" id="KW-0238">DNA-binding</keyword>
<dbReference type="AlphaFoldDB" id="A0A176WFK0"/>
<dbReference type="SUPFAM" id="SSF88659">
    <property type="entry name" value="Sigma3 and sigma4 domains of RNA polymerase sigma factors"/>
    <property type="match status" value="2"/>
</dbReference>
<proteinExistence type="inferred from homology"/>
<dbReference type="Pfam" id="PF04539">
    <property type="entry name" value="Sigma70_r3"/>
    <property type="match status" value="1"/>
</dbReference>
<feature type="domain" description="RNA polymerase sigma-70" evidence="8">
    <location>
        <begin position="461"/>
        <end position="474"/>
    </location>
</feature>
<feature type="domain" description="RNA polymerase sigma-70" evidence="9">
    <location>
        <begin position="630"/>
        <end position="656"/>
    </location>
</feature>
<reference evidence="10" key="1">
    <citation type="submission" date="2016-03" db="EMBL/GenBank/DDBJ databases">
        <title>Mechanisms controlling the formation of the plant cell surface in tip-growing cells are functionally conserved among land plants.</title>
        <authorList>
            <person name="Honkanen S."/>
            <person name="Jones V.A."/>
            <person name="Morieri G."/>
            <person name="Champion C."/>
            <person name="Hetherington A.J."/>
            <person name="Kelly S."/>
            <person name="Saint-Marcoux D."/>
            <person name="Proust H."/>
            <person name="Prescott H."/>
            <person name="Dolan L."/>
        </authorList>
    </citation>
    <scope>NUCLEOTIDE SEQUENCE [LARGE SCALE GENOMIC DNA]</scope>
    <source>
        <tissue evidence="10">Whole gametophyte</tissue>
    </source>
</reference>
<dbReference type="InterPro" id="IPR036388">
    <property type="entry name" value="WH-like_DNA-bd_sf"/>
</dbReference>
<keyword evidence="6" id="KW-0150">Chloroplast</keyword>
<evidence type="ECO:0000256" key="6">
    <source>
        <dbReference type="PIRNR" id="PIRNR000767"/>
    </source>
</evidence>